<sequence>MYIILQSIGKLLNIIEILILIRVFLNIFNISGENKFMRILYDLTEPIIYPARYLLNILGLNRGMLDFSPWIAILIIRLFYQLLVGVLL</sequence>
<evidence type="ECO:0000256" key="1">
    <source>
        <dbReference type="SAM" id="Phobius"/>
    </source>
</evidence>
<organism evidence="2 3">
    <name type="scientific">Soehngenia longivitae</name>
    <dbReference type="NCBI Taxonomy" id="2562294"/>
    <lineage>
        <taxon>Bacteria</taxon>
        <taxon>Bacillati</taxon>
        <taxon>Bacillota</taxon>
        <taxon>Tissierellia</taxon>
        <taxon>Tissierellales</taxon>
        <taxon>Tissierellaceae</taxon>
        <taxon>Soehngenia</taxon>
    </lineage>
</organism>
<reference evidence="2 3" key="1">
    <citation type="submission" date="2019-03" db="EMBL/GenBank/DDBJ databases">
        <title>Draft genome sequence data and analysis of a Fermenting Bacterium, Soehngenia longevitae strain 1933PT, isolated from petroleum reservoir in Azerbaijan.</title>
        <authorList>
            <person name="Grouzdev D.S."/>
            <person name="Bidzhieva S.K."/>
            <person name="Sokolova D.S."/>
            <person name="Tourova T.P."/>
            <person name="Poltaraus A.B."/>
            <person name="Nazina T.N."/>
        </authorList>
    </citation>
    <scope>NUCLEOTIDE SEQUENCE [LARGE SCALE GENOMIC DNA]</scope>
    <source>
        <strain evidence="2 3">1933P</strain>
    </source>
</reference>
<dbReference type="RefSeq" id="WP_135271522.1">
    <property type="nucleotide sequence ID" value="NZ_SRIB01000011.1"/>
</dbReference>
<dbReference type="GO" id="GO:0016020">
    <property type="term" value="C:membrane"/>
    <property type="evidence" value="ECO:0007669"/>
    <property type="project" value="InterPro"/>
</dbReference>
<proteinExistence type="predicted"/>
<feature type="transmembrane region" description="Helical" evidence="1">
    <location>
        <begin position="12"/>
        <end position="31"/>
    </location>
</feature>
<protein>
    <submittedName>
        <fullName evidence="2">YggT family protein</fullName>
    </submittedName>
</protein>
<dbReference type="AlphaFoldDB" id="A0A4Z0D2K0"/>
<keyword evidence="1" id="KW-0472">Membrane</keyword>
<dbReference type="OrthoDB" id="283553at2"/>
<accession>A0A4Z0D2K0</accession>
<dbReference type="Pfam" id="PF02325">
    <property type="entry name" value="CCB3_YggT"/>
    <property type="match status" value="1"/>
</dbReference>
<keyword evidence="1" id="KW-1133">Transmembrane helix</keyword>
<evidence type="ECO:0000313" key="3">
    <source>
        <dbReference type="Proteomes" id="UP000298381"/>
    </source>
</evidence>
<dbReference type="EMBL" id="SRIB01000011">
    <property type="protein sequence ID" value="TFZ39558.1"/>
    <property type="molecule type" value="Genomic_DNA"/>
</dbReference>
<feature type="transmembrane region" description="Helical" evidence="1">
    <location>
        <begin position="67"/>
        <end position="87"/>
    </location>
</feature>
<keyword evidence="3" id="KW-1185">Reference proteome</keyword>
<keyword evidence="1" id="KW-0812">Transmembrane</keyword>
<comment type="caution">
    <text evidence="2">The sequence shown here is derived from an EMBL/GenBank/DDBJ whole genome shotgun (WGS) entry which is preliminary data.</text>
</comment>
<dbReference type="Proteomes" id="UP000298381">
    <property type="component" value="Unassembled WGS sequence"/>
</dbReference>
<dbReference type="InterPro" id="IPR003425">
    <property type="entry name" value="CCB3/YggT"/>
</dbReference>
<name>A0A4Z0D2K0_9FIRM</name>
<evidence type="ECO:0000313" key="2">
    <source>
        <dbReference type="EMBL" id="TFZ39558.1"/>
    </source>
</evidence>
<gene>
    <name evidence="2" type="ORF">E4100_08000</name>
</gene>